<dbReference type="PANTHER" id="PTHR11783">
    <property type="entry name" value="SULFOTRANSFERASE SULT"/>
    <property type="match status" value="1"/>
</dbReference>
<dbReference type="InterPro" id="IPR000863">
    <property type="entry name" value="Sulfotransferase_dom"/>
</dbReference>
<keyword evidence="6" id="KW-1185">Reference proteome</keyword>
<dbReference type="InterPro" id="IPR027417">
    <property type="entry name" value="P-loop_NTPase"/>
</dbReference>
<dbReference type="Pfam" id="PF00685">
    <property type="entry name" value="Sulfotransfer_1"/>
    <property type="match status" value="1"/>
</dbReference>
<organism evidence="5 6">
    <name type="scientific">Oldenlandia corymbosa var. corymbosa</name>
    <dbReference type="NCBI Taxonomy" id="529605"/>
    <lineage>
        <taxon>Eukaryota</taxon>
        <taxon>Viridiplantae</taxon>
        <taxon>Streptophyta</taxon>
        <taxon>Embryophyta</taxon>
        <taxon>Tracheophyta</taxon>
        <taxon>Spermatophyta</taxon>
        <taxon>Magnoliopsida</taxon>
        <taxon>eudicotyledons</taxon>
        <taxon>Gunneridae</taxon>
        <taxon>Pentapetalae</taxon>
        <taxon>asterids</taxon>
        <taxon>lamiids</taxon>
        <taxon>Gentianales</taxon>
        <taxon>Rubiaceae</taxon>
        <taxon>Rubioideae</taxon>
        <taxon>Spermacoceae</taxon>
        <taxon>Hedyotis-Oldenlandia complex</taxon>
        <taxon>Oldenlandia</taxon>
    </lineage>
</organism>
<dbReference type="Proteomes" id="UP001161247">
    <property type="component" value="Chromosome 2"/>
</dbReference>
<protein>
    <recommendedName>
        <fullName evidence="3">Sulfotransferase</fullName>
        <ecNumber evidence="3">2.8.2.-</ecNumber>
    </recommendedName>
</protein>
<sequence length="325" mass="37407">MASDQESPTKETNSRYDQQELISKLPKAETGIPAKDLYLYKGFWHPRSFLEGTISLQQDSKPINPTDIILCSAPKAGFTWLKSLCYAIITRDQLDESSSPLLTNVSHSLIPYMEIDLVKNPPNRNPEFPLLSTHSPFTSLPESVRNTPDCKIIYICRDPKDTLVSQWHYIKHMMIDGVSIEFWFDRFREGKIPWGPYWDHVLGYWKASIEMPEKVLFLKYEDLKKKTSFCVKRLAEFMGKPFSHQEEVEGLPEKMVKLCSFENLSNLEVNKVGKVEATGQKEIGNGAFFRKGIIGDWKNCLTSEMIETLDRITREMFTGSDLVFD</sequence>
<evidence type="ECO:0000256" key="3">
    <source>
        <dbReference type="RuleBase" id="RU361155"/>
    </source>
</evidence>
<comment type="similarity">
    <text evidence="1 3">Belongs to the sulfotransferase 1 family.</text>
</comment>
<reference evidence="5" key="1">
    <citation type="submission" date="2023-03" db="EMBL/GenBank/DDBJ databases">
        <authorList>
            <person name="Julca I."/>
        </authorList>
    </citation>
    <scope>NUCLEOTIDE SEQUENCE</scope>
</reference>
<dbReference type="EMBL" id="OX459119">
    <property type="protein sequence ID" value="CAI9096579.1"/>
    <property type="molecule type" value="Genomic_DNA"/>
</dbReference>
<gene>
    <name evidence="5" type="ORF">OLC1_LOCUS7302</name>
</gene>
<keyword evidence="2 3" id="KW-0808">Transferase</keyword>
<proteinExistence type="inferred from homology"/>
<dbReference type="Gene3D" id="3.40.50.300">
    <property type="entry name" value="P-loop containing nucleotide triphosphate hydrolases"/>
    <property type="match status" value="1"/>
</dbReference>
<evidence type="ECO:0000313" key="6">
    <source>
        <dbReference type="Proteomes" id="UP001161247"/>
    </source>
</evidence>
<evidence type="ECO:0000256" key="2">
    <source>
        <dbReference type="ARBA" id="ARBA00022679"/>
    </source>
</evidence>
<feature type="domain" description="Sulfotransferase" evidence="4">
    <location>
        <begin position="65"/>
        <end position="319"/>
    </location>
</feature>
<evidence type="ECO:0000259" key="4">
    <source>
        <dbReference type="Pfam" id="PF00685"/>
    </source>
</evidence>
<dbReference type="EC" id="2.8.2.-" evidence="3"/>
<evidence type="ECO:0000256" key="1">
    <source>
        <dbReference type="ARBA" id="ARBA00005771"/>
    </source>
</evidence>
<evidence type="ECO:0000313" key="5">
    <source>
        <dbReference type="EMBL" id="CAI9096579.1"/>
    </source>
</evidence>
<dbReference type="AlphaFoldDB" id="A0AAV1CPF6"/>
<accession>A0AAV1CPF6</accession>
<dbReference type="GO" id="GO:0008146">
    <property type="term" value="F:sulfotransferase activity"/>
    <property type="evidence" value="ECO:0007669"/>
    <property type="project" value="InterPro"/>
</dbReference>
<dbReference type="SUPFAM" id="SSF52540">
    <property type="entry name" value="P-loop containing nucleoside triphosphate hydrolases"/>
    <property type="match status" value="1"/>
</dbReference>
<name>A0AAV1CPF6_OLDCO</name>